<keyword evidence="3" id="KW-1185">Reference proteome</keyword>
<dbReference type="EMBL" id="BSTX01000008">
    <property type="protein sequence ID" value="GLZ81981.1"/>
    <property type="molecule type" value="Genomic_DNA"/>
</dbReference>
<evidence type="ECO:0000313" key="3">
    <source>
        <dbReference type="Proteomes" id="UP001165079"/>
    </source>
</evidence>
<evidence type="ECO:0000256" key="1">
    <source>
        <dbReference type="SAM" id="MobiDB-lite"/>
    </source>
</evidence>
<dbReference type="Proteomes" id="UP001165079">
    <property type="component" value="Unassembled WGS sequence"/>
</dbReference>
<comment type="caution">
    <text evidence="2">The sequence shown here is derived from an EMBL/GenBank/DDBJ whole genome shotgun (WGS) entry which is preliminary data.</text>
</comment>
<dbReference type="RefSeq" id="WP_285667551.1">
    <property type="nucleotide sequence ID" value="NZ_BSTX01000008.1"/>
</dbReference>
<sequence length="145" mass="15193">MVSNTLIERREAHDPALLTAIRKPLSQDAFACPANGDRGLSLWTGGKASVLPAVTEPMTTASERMERRLAPVFAGVQGTSVSIAGREIVAGTSGKRETGVFGTRVATGGFAPAHNYKSIVLAQRDPRGAKGDTGGLPPRRKPDEG</sequence>
<name>A0A9W6WDV3_9ACTN</name>
<feature type="region of interest" description="Disordered" evidence="1">
    <location>
        <begin position="121"/>
        <end position="145"/>
    </location>
</feature>
<reference evidence="2" key="1">
    <citation type="submission" date="2023-03" db="EMBL/GenBank/DDBJ databases">
        <title>Actinorhabdospora filicis NBRC 111898.</title>
        <authorList>
            <person name="Ichikawa N."/>
            <person name="Sato H."/>
            <person name="Tonouchi N."/>
        </authorList>
    </citation>
    <scope>NUCLEOTIDE SEQUENCE</scope>
    <source>
        <strain evidence="2">NBRC 111898</strain>
    </source>
</reference>
<evidence type="ECO:0000313" key="2">
    <source>
        <dbReference type="EMBL" id="GLZ81981.1"/>
    </source>
</evidence>
<proteinExistence type="predicted"/>
<gene>
    <name evidence="2" type="ORF">Afil01_67880</name>
</gene>
<organism evidence="2 3">
    <name type="scientific">Actinorhabdospora filicis</name>
    <dbReference type="NCBI Taxonomy" id="1785913"/>
    <lineage>
        <taxon>Bacteria</taxon>
        <taxon>Bacillati</taxon>
        <taxon>Actinomycetota</taxon>
        <taxon>Actinomycetes</taxon>
        <taxon>Micromonosporales</taxon>
        <taxon>Micromonosporaceae</taxon>
        <taxon>Actinorhabdospora</taxon>
    </lineage>
</organism>
<dbReference type="AlphaFoldDB" id="A0A9W6WDV3"/>
<protein>
    <submittedName>
        <fullName evidence="2">Uncharacterized protein</fullName>
    </submittedName>
</protein>
<accession>A0A9W6WDV3</accession>